<feature type="region of interest" description="Disordered" evidence="1">
    <location>
        <begin position="145"/>
        <end position="173"/>
    </location>
</feature>
<keyword evidence="4" id="KW-1185">Reference proteome</keyword>
<dbReference type="RefSeq" id="WP_304421292.1">
    <property type="nucleotide sequence ID" value="NZ_JANCMU010000010.1"/>
</dbReference>
<evidence type="ECO:0000313" key="3">
    <source>
        <dbReference type="EMBL" id="MDG4947028.1"/>
    </source>
</evidence>
<reference evidence="3" key="1">
    <citation type="submission" date="2022-07" db="EMBL/GenBank/DDBJ databases">
        <title>Description and genome-wide analysis of Profundicola chukchiensis gen. nov., sp. nov., marine bacteria isolated from bottom sediments of the Chukchi Sea.</title>
        <authorList>
            <person name="Romanenko L."/>
            <person name="Otstavnykh N."/>
            <person name="Kurilenko V."/>
            <person name="Eremeev V."/>
            <person name="Velansky P."/>
            <person name="Mikhailov V."/>
            <person name="Isaeva M."/>
        </authorList>
    </citation>
    <scope>NUCLEOTIDE SEQUENCE</scope>
    <source>
        <strain evidence="3">KMM 9713</strain>
    </source>
</reference>
<dbReference type="InterPro" id="IPR024047">
    <property type="entry name" value="MM3350-like_sf"/>
</dbReference>
<sequence length="173" mass="19881">MTITKLRIILEAEEDVFRDIEIKDDQTLLELHKGIKEAFEMEGEEMASFYLSNDDWFQGSEIPLMDISEEEAAETMADITVGQVIPQKGNKMIFVYDFLSLWTFYVEVVETDVISVNSEFPAVVFSYGQRPEEAPEKDLLGELDIDSEFDFDDEDEDDDPYGFGGDYSSNGYW</sequence>
<dbReference type="SUPFAM" id="SSF159941">
    <property type="entry name" value="MM3350-like"/>
    <property type="match status" value="1"/>
</dbReference>
<feature type="domain" description="Plasmid pRiA4b Orf3-like" evidence="2">
    <location>
        <begin position="4"/>
        <end position="133"/>
    </location>
</feature>
<dbReference type="AlphaFoldDB" id="A0A9X4MZC4"/>
<proteinExistence type="predicted"/>
<evidence type="ECO:0000313" key="4">
    <source>
        <dbReference type="Proteomes" id="UP001152599"/>
    </source>
</evidence>
<feature type="compositionally biased region" description="Acidic residues" evidence="1">
    <location>
        <begin position="145"/>
        <end position="160"/>
    </location>
</feature>
<dbReference type="Proteomes" id="UP001152599">
    <property type="component" value="Unassembled WGS sequence"/>
</dbReference>
<accession>A0A9X4MZC4</accession>
<dbReference type="InterPro" id="IPR012912">
    <property type="entry name" value="Plasmid_pRiA4b_Orf3-like"/>
</dbReference>
<organism evidence="3 4">
    <name type="scientific">Profundicola chukchiensis</name>
    <dbReference type="NCBI Taxonomy" id="2961959"/>
    <lineage>
        <taxon>Bacteria</taxon>
        <taxon>Pseudomonadati</taxon>
        <taxon>Bacteroidota</taxon>
        <taxon>Flavobacteriia</taxon>
        <taxon>Flavobacteriales</taxon>
        <taxon>Weeksellaceae</taxon>
        <taxon>Profundicola</taxon>
    </lineage>
</organism>
<comment type="caution">
    <text evidence="3">The sequence shown here is derived from an EMBL/GenBank/DDBJ whole genome shotgun (WGS) entry which is preliminary data.</text>
</comment>
<name>A0A9X4MZC4_9FLAO</name>
<evidence type="ECO:0000259" key="2">
    <source>
        <dbReference type="Pfam" id="PF07929"/>
    </source>
</evidence>
<dbReference type="EMBL" id="JANCMU010000010">
    <property type="protein sequence ID" value="MDG4947028.1"/>
    <property type="molecule type" value="Genomic_DNA"/>
</dbReference>
<dbReference type="Pfam" id="PF07929">
    <property type="entry name" value="PRiA4_ORF3"/>
    <property type="match status" value="1"/>
</dbReference>
<protein>
    <submittedName>
        <fullName evidence="3">Plasmid pRiA4b ORF-3 family protein</fullName>
    </submittedName>
</protein>
<dbReference type="Gene3D" id="3.10.290.30">
    <property type="entry name" value="MM3350-like"/>
    <property type="match status" value="1"/>
</dbReference>
<gene>
    <name evidence="3" type="ORF">NMK71_11455</name>
</gene>
<evidence type="ECO:0000256" key="1">
    <source>
        <dbReference type="SAM" id="MobiDB-lite"/>
    </source>
</evidence>